<feature type="transmembrane region" description="Helical" evidence="1">
    <location>
        <begin position="387"/>
        <end position="409"/>
    </location>
</feature>
<keyword evidence="1" id="KW-0812">Transmembrane</keyword>
<feature type="transmembrane region" description="Helical" evidence="1">
    <location>
        <begin position="186"/>
        <end position="211"/>
    </location>
</feature>
<proteinExistence type="predicted"/>
<keyword evidence="1" id="KW-0472">Membrane</keyword>
<feature type="transmembrane region" description="Helical" evidence="1">
    <location>
        <begin position="134"/>
        <end position="154"/>
    </location>
</feature>
<protein>
    <recommendedName>
        <fullName evidence="4">Glycosyltransferase RgtA/B/C/D-like domain-containing protein</fullName>
    </recommendedName>
</protein>
<gene>
    <name evidence="2" type="ORF">CUN48_10570</name>
</gene>
<accession>A0A2M8QB91</accession>
<reference evidence="2 3" key="1">
    <citation type="submission" date="2017-11" db="EMBL/GenBank/DDBJ databases">
        <title>Evolution of Phototrophy in the Chloroflexi Phylum Driven by Horizontal Gene Transfer.</title>
        <authorList>
            <person name="Ward L.M."/>
            <person name="Hemp J."/>
            <person name="Shih P.M."/>
            <person name="Mcglynn S.E."/>
            <person name="Fischer W."/>
        </authorList>
    </citation>
    <scope>NUCLEOTIDE SEQUENCE [LARGE SCALE GENOMIC DNA]</scope>
    <source>
        <strain evidence="2">JP3_7</strain>
    </source>
</reference>
<feature type="transmembrane region" description="Helical" evidence="1">
    <location>
        <begin position="97"/>
        <end position="122"/>
    </location>
</feature>
<organism evidence="2 3">
    <name type="scientific">Candidatus Thermofonsia Clade 3 bacterium</name>
    <dbReference type="NCBI Taxonomy" id="2364212"/>
    <lineage>
        <taxon>Bacteria</taxon>
        <taxon>Bacillati</taxon>
        <taxon>Chloroflexota</taxon>
        <taxon>Candidatus Thermofontia</taxon>
        <taxon>Candidatus Thermofonsia Clade 3</taxon>
    </lineage>
</organism>
<feature type="transmembrane region" description="Helical" evidence="1">
    <location>
        <begin position="21"/>
        <end position="42"/>
    </location>
</feature>
<feature type="transmembrane region" description="Helical" evidence="1">
    <location>
        <begin position="358"/>
        <end position="380"/>
    </location>
</feature>
<comment type="caution">
    <text evidence="2">The sequence shown here is derived from an EMBL/GenBank/DDBJ whole genome shotgun (WGS) entry which is preliminary data.</text>
</comment>
<dbReference type="EMBL" id="PGTN01000070">
    <property type="protein sequence ID" value="PJF47068.1"/>
    <property type="molecule type" value="Genomic_DNA"/>
</dbReference>
<dbReference type="AlphaFoldDB" id="A0A2M8QB91"/>
<dbReference type="Proteomes" id="UP000230790">
    <property type="component" value="Unassembled WGS sequence"/>
</dbReference>
<feature type="transmembrane region" description="Helical" evidence="1">
    <location>
        <begin position="300"/>
        <end position="320"/>
    </location>
</feature>
<evidence type="ECO:0000313" key="2">
    <source>
        <dbReference type="EMBL" id="PJF47068.1"/>
    </source>
</evidence>
<keyword evidence="1" id="KW-1133">Transmembrane helix</keyword>
<feature type="transmembrane region" description="Helical" evidence="1">
    <location>
        <begin position="231"/>
        <end position="255"/>
    </location>
</feature>
<feature type="transmembrane region" description="Helical" evidence="1">
    <location>
        <begin position="160"/>
        <end position="179"/>
    </location>
</feature>
<evidence type="ECO:0000256" key="1">
    <source>
        <dbReference type="SAM" id="Phobius"/>
    </source>
</evidence>
<evidence type="ECO:0008006" key="4">
    <source>
        <dbReference type="Google" id="ProtNLM"/>
    </source>
</evidence>
<evidence type="ECO:0000313" key="3">
    <source>
        <dbReference type="Proteomes" id="UP000230790"/>
    </source>
</evidence>
<sequence length="703" mass="76971">MAYKDKPILQQRVPSQPSPSIAIFLRLVATSALTFGAFALYAGAVQLSLLYDDAPTVWRLAERSLISNFALPRTLAAGEYRPAATTLWLLTRDLFGWFYGPVLHMWNVWAHTLNTALVIALAARLGRAIGWRGLAFPLLAGALFAAFPFSYQAVLWAGALYHPVATAAGLAALLAYARWRDGCNGIWLSMSATALLVACISHEAGFVFGFYLLGVELLLARRRRSRLRRAAMLACAFALALAYPILYQLTVVTIWSEGNYFERSNDIPAILYKLAYFAQGMIAWMLAITRPAPGTTLQQHIVLALGLLVAELALGLAVLWRARALSLGLWALAWWIIGIAPAVMLLDASYTSDAPRLMYLPSVGVALFWGVVVAGAMHLVRHRRWQLVLPSLATSFVLWCVPFILIRIAETQRLAPALQAIDRDLRQSKPSDTFLLINAPFVSLPAEQTFLFGREGMHLWEVDGPDGQSWGPVWKWAGSVSGIRRETLALRHPPSITARDGYEEADKSFTTGTPFKYGLFGRAVDDAQLQDAILAANYIYRFDYDPPGLRARQIGRIEPMTTLAAAPLARLVIGGGSAGATLEFAAAERCGALVQLHLVWSDVRNLPRPTGVFVHGHDGQGLQTLIADADPVGGLVPLDRIPSGLRIFETRAIFVPPGVDVDTLRLGAYLRESLQRYQALKPDGGEWPANEIVVPIADDVCLG</sequence>
<feature type="transmembrane region" description="Helical" evidence="1">
    <location>
        <begin position="327"/>
        <end position="346"/>
    </location>
</feature>
<name>A0A2M8QB91_9CHLR</name>